<dbReference type="EMBL" id="BBYQ01000102">
    <property type="protein sequence ID" value="GAP31073.1"/>
    <property type="molecule type" value="Genomic_DNA"/>
</dbReference>
<evidence type="ECO:0000313" key="1">
    <source>
        <dbReference type="EMBL" id="GAP31073.1"/>
    </source>
</evidence>
<organism evidence="1 2">
    <name type="scientific">Nocardia seriolae</name>
    <dbReference type="NCBI Taxonomy" id="37332"/>
    <lineage>
        <taxon>Bacteria</taxon>
        <taxon>Bacillati</taxon>
        <taxon>Actinomycetota</taxon>
        <taxon>Actinomycetes</taxon>
        <taxon>Mycobacteriales</taxon>
        <taxon>Nocardiaceae</taxon>
        <taxon>Nocardia</taxon>
    </lineage>
</organism>
<proteinExistence type="predicted"/>
<evidence type="ECO:0000313" key="2">
    <source>
        <dbReference type="Proteomes" id="UP000037179"/>
    </source>
</evidence>
<keyword evidence="2" id="KW-1185">Reference proteome</keyword>
<comment type="caution">
    <text evidence="1">The sequence shown here is derived from an EMBL/GenBank/DDBJ whole genome shotgun (WGS) entry which is preliminary data.</text>
</comment>
<dbReference type="RefSeq" id="WP_146162555.1">
    <property type="nucleotide sequence ID" value="NZ_AP017900.1"/>
</dbReference>
<reference evidence="1 2" key="2">
    <citation type="journal article" date="2016" name="Genome Announc.">
        <title>Draft Genome Sequence of Erythromycin- and Oxytetracycline-Sensitive Nocardia seriolae Strain U-1 (NBRC 110359).</title>
        <authorList>
            <person name="Imajoh M."/>
            <person name="Sukeda M."/>
            <person name="Shimizu M."/>
            <person name="Yamane J."/>
            <person name="Ohnishi K."/>
            <person name="Oshima S."/>
        </authorList>
    </citation>
    <scope>NUCLEOTIDE SEQUENCE [LARGE SCALE GENOMIC DNA]</scope>
    <source>
        <strain evidence="1 2">U-1</strain>
    </source>
</reference>
<dbReference type="Proteomes" id="UP000037179">
    <property type="component" value="Unassembled WGS sequence"/>
</dbReference>
<sequence length="61" mass="6279">MNDMANSFVMAAPTLINAAGAPKVPPSCVMIATFAGGLAEAVREFGLLFAGLTPRSHKEST</sequence>
<reference evidence="2" key="1">
    <citation type="submission" date="2015-07" db="EMBL/GenBank/DDBJ databases">
        <title>Nocardia seriolae U-1 whole genome shotgun sequence.</title>
        <authorList>
            <person name="Imajoh M."/>
            <person name="Fukumoto Y."/>
            <person name="Sukeda M."/>
            <person name="Yamane J."/>
            <person name="Yamasaki K."/>
            <person name="Shimizu M."/>
            <person name="Ohnishi K."/>
            <person name="Oshima S."/>
        </authorList>
    </citation>
    <scope>NUCLEOTIDE SEQUENCE [LARGE SCALE GENOMIC DNA]</scope>
    <source>
        <strain evidence="2">U-1</strain>
    </source>
</reference>
<gene>
    <name evidence="1" type="ORF">NSK11_contig00102-0032</name>
</gene>
<name>A0ABC9Z1U7_9NOCA</name>
<protein>
    <submittedName>
        <fullName evidence="1">Uncharacterized protein</fullName>
    </submittedName>
</protein>
<accession>A0ABC9Z1U7</accession>
<dbReference type="AlphaFoldDB" id="A0ABC9Z1U7"/>